<dbReference type="PROSITE" id="PS51192">
    <property type="entry name" value="HELICASE_ATP_BIND_1"/>
    <property type="match status" value="1"/>
</dbReference>
<dbReference type="GO" id="GO:0003677">
    <property type="term" value="F:DNA binding"/>
    <property type="evidence" value="ECO:0007669"/>
    <property type="project" value="UniProtKB-KW"/>
</dbReference>
<dbReference type="Pfam" id="PF00271">
    <property type="entry name" value="Helicase_C"/>
    <property type="match status" value="1"/>
</dbReference>
<dbReference type="Pfam" id="PF09382">
    <property type="entry name" value="RQC"/>
    <property type="match status" value="1"/>
</dbReference>
<dbReference type="InterPro" id="IPR011545">
    <property type="entry name" value="DEAD/DEAH_box_helicase_dom"/>
</dbReference>
<comment type="similarity">
    <text evidence="3">Belongs to the helicase family. RecQ subfamily.</text>
</comment>
<evidence type="ECO:0000256" key="8">
    <source>
        <dbReference type="ARBA" id="ARBA00022806"/>
    </source>
</evidence>
<evidence type="ECO:0000259" key="18">
    <source>
        <dbReference type="PROSITE" id="PS51192"/>
    </source>
</evidence>
<dbReference type="GO" id="GO:0043138">
    <property type="term" value="F:3'-5' DNA helicase activity"/>
    <property type="evidence" value="ECO:0007669"/>
    <property type="project" value="UniProtKB-EC"/>
</dbReference>
<dbReference type="EMBL" id="AFNV02000023">
    <property type="protein sequence ID" value="ERJ18139.1"/>
    <property type="molecule type" value="Genomic_DNA"/>
</dbReference>
<evidence type="ECO:0000256" key="13">
    <source>
        <dbReference type="ARBA" id="ARBA00023204"/>
    </source>
</evidence>
<dbReference type="OrthoDB" id="9760034at2"/>
<evidence type="ECO:0000256" key="6">
    <source>
        <dbReference type="ARBA" id="ARBA00022763"/>
    </source>
</evidence>
<dbReference type="NCBIfam" id="TIGR00614">
    <property type="entry name" value="recQ_fam"/>
    <property type="match status" value="1"/>
</dbReference>
<dbReference type="GO" id="GO:0030894">
    <property type="term" value="C:replisome"/>
    <property type="evidence" value="ECO:0007669"/>
    <property type="project" value="TreeGrafter"/>
</dbReference>
<dbReference type="PANTHER" id="PTHR13710">
    <property type="entry name" value="DNA HELICASE RECQ FAMILY MEMBER"/>
    <property type="match status" value="1"/>
</dbReference>
<evidence type="ECO:0000256" key="9">
    <source>
        <dbReference type="ARBA" id="ARBA00022833"/>
    </source>
</evidence>
<dbReference type="GO" id="GO:0043590">
    <property type="term" value="C:bacterial nucleoid"/>
    <property type="evidence" value="ECO:0007669"/>
    <property type="project" value="TreeGrafter"/>
</dbReference>
<dbReference type="NCBIfam" id="TIGR01389">
    <property type="entry name" value="recQ"/>
    <property type="match status" value="1"/>
</dbReference>
<protein>
    <recommendedName>
        <fullName evidence="16">DNA helicase RecQ</fullName>
        <ecNumber evidence="16">5.6.2.4</ecNumber>
    </recommendedName>
</protein>
<dbReference type="eggNOG" id="COG0514">
    <property type="taxonomic scope" value="Bacteria"/>
</dbReference>
<dbReference type="GO" id="GO:0046872">
    <property type="term" value="F:metal ion binding"/>
    <property type="evidence" value="ECO:0007669"/>
    <property type="project" value="UniProtKB-KW"/>
</dbReference>
<evidence type="ECO:0000313" key="20">
    <source>
        <dbReference type="EMBL" id="ERJ18139.1"/>
    </source>
</evidence>
<dbReference type="Proteomes" id="UP000006242">
    <property type="component" value="Unassembled WGS sequence"/>
</dbReference>
<dbReference type="GO" id="GO:0005524">
    <property type="term" value="F:ATP binding"/>
    <property type="evidence" value="ECO:0007669"/>
    <property type="project" value="UniProtKB-KW"/>
</dbReference>
<dbReference type="InterPro" id="IPR004589">
    <property type="entry name" value="DNA_helicase_ATP-dep_RecQ"/>
</dbReference>
<keyword evidence="8 20" id="KW-0347">Helicase</keyword>
<evidence type="ECO:0000256" key="3">
    <source>
        <dbReference type="ARBA" id="ARBA00005446"/>
    </source>
</evidence>
<evidence type="ECO:0000259" key="19">
    <source>
        <dbReference type="PROSITE" id="PS51194"/>
    </source>
</evidence>
<dbReference type="GO" id="GO:0005737">
    <property type="term" value="C:cytoplasm"/>
    <property type="evidence" value="ECO:0007669"/>
    <property type="project" value="TreeGrafter"/>
</dbReference>
<evidence type="ECO:0000256" key="7">
    <source>
        <dbReference type="ARBA" id="ARBA00022801"/>
    </source>
</evidence>
<dbReference type="InterPro" id="IPR018982">
    <property type="entry name" value="RQC_domain"/>
</dbReference>
<dbReference type="SMART" id="SM00956">
    <property type="entry name" value="RQC"/>
    <property type="match status" value="1"/>
</dbReference>
<dbReference type="PROSITE" id="PS51194">
    <property type="entry name" value="HELICASE_CTER"/>
    <property type="match status" value="1"/>
</dbReference>
<keyword evidence="21" id="KW-1185">Reference proteome</keyword>
<accession>U2FPQ9</accession>
<dbReference type="PANTHER" id="PTHR13710:SF105">
    <property type="entry name" value="ATP-DEPENDENT DNA HELICASE Q1"/>
    <property type="match status" value="1"/>
</dbReference>
<dbReference type="InterPro" id="IPR044876">
    <property type="entry name" value="HRDC_dom_sf"/>
</dbReference>
<evidence type="ECO:0000256" key="12">
    <source>
        <dbReference type="ARBA" id="ARBA00023172"/>
    </source>
</evidence>
<dbReference type="GO" id="GO:0016787">
    <property type="term" value="F:hydrolase activity"/>
    <property type="evidence" value="ECO:0007669"/>
    <property type="project" value="UniProtKB-KW"/>
</dbReference>
<dbReference type="GO" id="GO:0006310">
    <property type="term" value="P:DNA recombination"/>
    <property type="evidence" value="ECO:0007669"/>
    <property type="project" value="UniProtKB-UniRule"/>
</dbReference>
<keyword evidence="14" id="KW-0413">Isomerase</keyword>
<gene>
    <name evidence="20" type="primary">recQ</name>
    <name evidence="20" type="ORF">SSPSH_003054</name>
</gene>
<keyword evidence="10" id="KW-0067">ATP-binding</keyword>
<comment type="cofactor">
    <cofactor evidence="1">
        <name>Mg(2+)</name>
        <dbReference type="ChEBI" id="CHEBI:18420"/>
    </cofactor>
</comment>
<dbReference type="InterPro" id="IPR001650">
    <property type="entry name" value="Helicase_C-like"/>
</dbReference>
<dbReference type="Pfam" id="PF00570">
    <property type="entry name" value="HRDC"/>
    <property type="match status" value="1"/>
</dbReference>
<dbReference type="GO" id="GO:0006281">
    <property type="term" value="P:DNA repair"/>
    <property type="evidence" value="ECO:0007669"/>
    <property type="project" value="UniProtKB-KW"/>
</dbReference>
<dbReference type="GO" id="GO:0006260">
    <property type="term" value="P:DNA replication"/>
    <property type="evidence" value="ECO:0007669"/>
    <property type="project" value="InterPro"/>
</dbReference>
<dbReference type="GO" id="GO:0009378">
    <property type="term" value="F:four-way junction helicase activity"/>
    <property type="evidence" value="ECO:0007669"/>
    <property type="project" value="TreeGrafter"/>
</dbReference>
<sequence>MAAQPATPQGVLQSVFGYDAFRGRQAEIIDTVCNGHDALVLMPTGGGKSLCYQIPALVRDGVAIVVSPLIALMADQVAALEQLGVRAAYLNSTLAFDDQVAIEQAMRANTIDLVYVAPERLMQPRMLDLVADCRISLLAIDEAHCVSQWGHDFRPEYRELAALADRFPNVPRVALTATADLPTRAEIIERLRLEHANVFLHSFDRPNIQYRVAERGSAKQQLLDFIEREHEGDAGIVYCLSRRKTEETAEWLTERGKTALAYHAGLPAQLRQTHQARFLREEGVIVCATVAFGMGIDKPDVRFVAHVDLPASIEAYYQETGRAGRDGAPATAWMLYGLNDTVQRSRMIEQGNAPEERKRVERTKLDAMLAYCELASCRRVSLLGYFGEKRDEACGNCDTCLNPPQTYDATRFARMALSAIYRTGQRFGTGYVIDHLRGATSDRAAELGHDKVSTFGVGEDVETKAWRSILRQLIALGYVRVDSNYGGLGLGPDCRTLLKGEETLELRVDRSAKRSRGRSRLKKELPPIELEDEPLWEALRELRLRLAKEQDVPPYVIFHDATLREMLARRPTSTAELENVPGIGEKKRDAYGREFVDVIAEYAR</sequence>
<evidence type="ECO:0000256" key="2">
    <source>
        <dbReference type="ARBA" id="ARBA00001947"/>
    </source>
</evidence>
<dbReference type="PROSITE" id="PS50967">
    <property type="entry name" value="HRDC"/>
    <property type="match status" value="1"/>
</dbReference>
<keyword evidence="11" id="KW-0238">DNA-binding</keyword>
<dbReference type="EC" id="5.6.2.4" evidence="16"/>
<dbReference type="Pfam" id="PF16124">
    <property type="entry name" value="RecQ_Zn_bind"/>
    <property type="match status" value="1"/>
</dbReference>
<evidence type="ECO:0000256" key="5">
    <source>
        <dbReference type="ARBA" id="ARBA00022741"/>
    </source>
</evidence>
<evidence type="ECO:0000256" key="10">
    <source>
        <dbReference type="ARBA" id="ARBA00022840"/>
    </source>
</evidence>
<proteinExistence type="inferred from homology"/>
<keyword evidence="9" id="KW-0862">Zinc</keyword>
<name>U2FPQ9_9GAMM</name>
<dbReference type="InterPro" id="IPR027417">
    <property type="entry name" value="P-loop_NTPase"/>
</dbReference>
<dbReference type="SMART" id="SM00487">
    <property type="entry name" value="DEXDc"/>
    <property type="match status" value="1"/>
</dbReference>
<keyword evidence="5" id="KW-0547">Nucleotide-binding</keyword>
<dbReference type="InterPro" id="IPR036388">
    <property type="entry name" value="WH-like_DNA-bd_sf"/>
</dbReference>
<keyword evidence="7 20" id="KW-0378">Hydrolase</keyword>
<dbReference type="InterPro" id="IPR032284">
    <property type="entry name" value="RecQ_Zn-bd"/>
</dbReference>
<evidence type="ECO:0000256" key="15">
    <source>
        <dbReference type="ARBA" id="ARBA00034617"/>
    </source>
</evidence>
<dbReference type="InterPro" id="IPR002121">
    <property type="entry name" value="HRDC_dom"/>
</dbReference>
<feature type="domain" description="Helicase C-terminal" evidence="19">
    <location>
        <begin position="218"/>
        <end position="366"/>
    </location>
</feature>
<dbReference type="CDD" id="cd18794">
    <property type="entry name" value="SF2_C_RecQ"/>
    <property type="match status" value="1"/>
</dbReference>
<keyword evidence="12" id="KW-0233">DNA recombination</keyword>
<evidence type="ECO:0000256" key="11">
    <source>
        <dbReference type="ARBA" id="ARBA00023125"/>
    </source>
</evidence>
<dbReference type="Pfam" id="PF00270">
    <property type="entry name" value="DEAD"/>
    <property type="match status" value="1"/>
</dbReference>
<dbReference type="Gene3D" id="1.10.10.10">
    <property type="entry name" value="Winged helix-like DNA-binding domain superfamily/Winged helix DNA-binding domain"/>
    <property type="match status" value="1"/>
</dbReference>
<dbReference type="STRING" id="1033802.SSPSH_003054"/>
<dbReference type="Gene3D" id="3.40.50.300">
    <property type="entry name" value="P-loop containing nucleotide triphosphate hydrolases"/>
    <property type="match status" value="2"/>
</dbReference>
<keyword evidence="6" id="KW-0227">DNA damage</keyword>
<dbReference type="SUPFAM" id="SSF47819">
    <property type="entry name" value="HRDC-like"/>
    <property type="match status" value="1"/>
</dbReference>
<keyword evidence="4" id="KW-0479">Metal-binding</keyword>
<reference evidence="20 21" key="1">
    <citation type="journal article" date="2011" name="J. Bacteriol.">
        <title>Genome sequence of Salinisphaera shabanensis, a gammaproteobacterium from the harsh, variable environment of the brine-seawater interface of the Shaban Deep in the Red Sea.</title>
        <authorList>
            <person name="Antunes A."/>
            <person name="Alam I."/>
            <person name="Bajic V.B."/>
            <person name="Stingl U."/>
        </authorList>
    </citation>
    <scope>NUCLEOTIDE SEQUENCE [LARGE SCALE GENOMIC DNA]</scope>
    <source>
        <strain evidence="20 21">E1L3A</strain>
    </source>
</reference>
<reference evidence="20 21" key="2">
    <citation type="journal article" date="2013" name="PLoS ONE">
        <title>INDIGO - INtegrated Data Warehouse of MIcrobial GenOmes with Examples from the Red Sea Extremophiles.</title>
        <authorList>
            <person name="Alam I."/>
            <person name="Antunes A."/>
            <person name="Kamau A.A."/>
            <person name="Ba Alawi W."/>
            <person name="Kalkatawi M."/>
            <person name="Stingl U."/>
            <person name="Bajic V.B."/>
        </authorList>
    </citation>
    <scope>NUCLEOTIDE SEQUENCE [LARGE SCALE GENOMIC DNA]</scope>
    <source>
        <strain evidence="20 21">E1L3A</strain>
    </source>
</reference>
<dbReference type="InterPro" id="IPR014001">
    <property type="entry name" value="Helicase_ATP-bd"/>
</dbReference>
<dbReference type="SMART" id="SM00490">
    <property type="entry name" value="HELICc"/>
    <property type="match status" value="1"/>
</dbReference>
<dbReference type="RefSeq" id="WP_006912795.1">
    <property type="nucleotide sequence ID" value="NZ_AFNV02000023.1"/>
</dbReference>
<comment type="caution">
    <text evidence="20">The sequence shown here is derived from an EMBL/GenBank/DDBJ whole genome shotgun (WGS) entry which is preliminary data.</text>
</comment>
<dbReference type="AlphaFoldDB" id="U2FPQ9"/>
<dbReference type="FunFam" id="1.10.10.10:FF:000175">
    <property type="entry name" value="ATP-dependent DNA helicase RecQ"/>
    <property type="match status" value="1"/>
</dbReference>
<dbReference type="GO" id="GO:0009432">
    <property type="term" value="P:SOS response"/>
    <property type="evidence" value="ECO:0007669"/>
    <property type="project" value="UniProtKB-UniRule"/>
</dbReference>
<evidence type="ECO:0000256" key="16">
    <source>
        <dbReference type="NCBIfam" id="TIGR01389"/>
    </source>
</evidence>
<keyword evidence="13" id="KW-0234">DNA repair</keyword>
<evidence type="ECO:0000256" key="14">
    <source>
        <dbReference type="ARBA" id="ARBA00023235"/>
    </source>
</evidence>
<comment type="catalytic activity">
    <reaction evidence="15">
        <text>Couples ATP hydrolysis with the unwinding of duplex DNA by translocating in the 3'-5' direction.</text>
        <dbReference type="EC" id="5.6.2.4"/>
    </reaction>
</comment>
<evidence type="ECO:0000259" key="17">
    <source>
        <dbReference type="PROSITE" id="PS50967"/>
    </source>
</evidence>
<dbReference type="InterPro" id="IPR006293">
    <property type="entry name" value="DNA_helicase_ATP-dep_RecQ_bac"/>
</dbReference>
<comment type="cofactor">
    <cofactor evidence="2">
        <name>Zn(2+)</name>
        <dbReference type="ChEBI" id="CHEBI:29105"/>
    </cofactor>
</comment>
<dbReference type="FunFam" id="3.40.50.300:FF:000156">
    <property type="entry name" value="ATP-dependent DNA helicase recQ"/>
    <property type="match status" value="1"/>
</dbReference>
<feature type="domain" description="Helicase ATP-binding" evidence="18">
    <location>
        <begin position="29"/>
        <end position="197"/>
    </location>
</feature>
<dbReference type="InterPro" id="IPR010997">
    <property type="entry name" value="HRDC-like_sf"/>
</dbReference>
<evidence type="ECO:0000256" key="1">
    <source>
        <dbReference type="ARBA" id="ARBA00001946"/>
    </source>
</evidence>
<dbReference type="Gene3D" id="1.10.150.80">
    <property type="entry name" value="HRDC domain"/>
    <property type="match status" value="1"/>
</dbReference>
<dbReference type="FunFam" id="1.10.150.80:FF:000002">
    <property type="entry name" value="ATP-dependent DNA helicase RecQ"/>
    <property type="match status" value="1"/>
</dbReference>
<dbReference type="SUPFAM" id="SSF52540">
    <property type="entry name" value="P-loop containing nucleoside triphosphate hydrolases"/>
    <property type="match status" value="2"/>
</dbReference>
<dbReference type="SMART" id="SM00341">
    <property type="entry name" value="HRDC"/>
    <property type="match status" value="1"/>
</dbReference>
<feature type="domain" description="HRDC" evidence="17">
    <location>
        <begin position="529"/>
        <end position="604"/>
    </location>
</feature>
<organism evidence="20 21">
    <name type="scientific">Salinisphaera shabanensis E1L3A</name>
    <dbReference type="NCBI Taxonomy" id="1033802"/>
    <lineage>
        <taxon>Bacteria</taxon>
        <taxon>Pseudomonadati</taxon>
        <taxon>Pseudomonadota</taxon>
        <taxon>Gammaproteobacteria</taxon>
        <taxon>Salinisphaerales</taxon>
        <taxon>Salinisphaeraceae</taxon>
        <taxon>Salinisphaera</taxon>
    </lineage>
</organism>
<evidence type="ECO:0000256" key="4">
    <source>
        <dbReference type="ARBA" id="ARBA00022723"/>
    </source>
</evidence>
<evidence type="ECO:0000313" key="21">
    <source>
        <dbReference type="Proteomes" id="UP000006242"/>
    </source>
</evidence>
<dbReference type="FunFam" id="3.40.50.300:FF:000296">
    <property type="entry name" value="ATP-dependent DNA helicase RecQ"/>
    <property type="match status" value="1"/>
</dbReference>
<dbReference type="CDD" id="cd17920">
    <property type="entry name" value="DEXHc_RecQ"/>
    <property type="match status" value="1"/>
</dbReference>